<dbReference type="SMART" id="SM00347">
    <property type="entry name" value="HTH_MARR"/>
    <property type="match status" value="1"/>
</dbReference>
<sequence length="151" mass="17481">MTIKKEYLELTRLVERLHRRFLDVLRVELNRMDVRDVNSVQALLLANIGDEKIIIRDLVERGYYQGSNVSYNIKKLVELGYLDQERSTHDKRSVSVSLTDKARHVVARIRELEERNAQALDDAGLDGGALDSVAVALRRVERTWTDYIHYG</sequence>
<evidence type="ECO:0000313" key="6">
    <source>
        <dbReference type="Proteomes" id="UP000295304"/>
    </source>
</evidence>
<dbReference type="InterPro" id="IPR036388">
    <property type="entry name" value="WH-like_DNA-bd_sf"/>
</dbReference>
<dbReference type="InterPro" id="IPR036390">
    <property type="entry name" value="WH_DNA-bd_sf"/>
</dbReference>
<dbReference type="AlphaFoldDB" id="A0A4R3JEY4"/>
<dbReference type="PROSITE" id="PS50995">
    <property type="entry name" value="HTH_MARR_2"/>
    <property type="match status" value="1"/>
</dbReference>
<reference evidence="5 6" key="1">
    <citation type="submission" date="2019-03" db="EMBL/GenBank/DDBJ databases">
        <title>Genomic Encyclopedia of Type Strains, Phase IV (KMG-IV): sequencing the most valuable type-strain genomes for metagenomic binning, comparative biology and taxonomic classification.</title>
        <authorList>
            <person name="Goeker M."/>
        </authorList>
    </citation>
    <scope>NUCLEOTIDE SEQUENCE [LARGE SCALE GENOMIC DNA]</scope>
    <source>
        <strain evidence="5 6">DSM 101688</strain>
    </source>
</reference>
<dbReference type="Gene3D" id="1.10.10.10">
    <property type="entry name" value="Winged helix-like DNA-binding domain superfamily/Winged helix DNA-binding domain"/>
    <property type="match status" value="1"/>
</dbReference>
<feature type="domain" description="HTH marR-type" evidence="4">
    <location>
        <begin position="7"/>
        <end position="142"/>
    </location>
</feature>
<organism evidence="5 6">
    <name type="scientific">Varunaivibrio sulfuroxidans</name>
    <dbReference type="NCBI Taxonomy" id="1773489"/>
    <lineage>
        <taxon>Bacteria</taxon>
        <taxon>Pseudomonadati</taxon>
        <taxon>Pseudomonadota</taxon>
        <taxon>Alphaproteobacteria</taxon>
        <taxon>Rhodospirillales</taxon>
        <taxon>Magnetovibrionaceae</taxon>
        <taxon>Varunaivibrio</taxon>
    </lineage>
</organism>
<evidence type="ECO:0000256" key="2">
    <source>
        <dbReference type="ARBA" id="ARBA00023125"/>
    </source>
</evidence>
<dbReference type="InterPro" id="IPR023187">
    <property type="entry name" value="Tscrpt_reg_MarR-type_CS"/>
</dbReference>
<evidence type="ECO:0000256" key="1">
    <source>
        <dbReference type="ARBA" id="ARBA00023015"/>
    </source>
</evidence>
<dbReference type="RefSeq" id="WP_322111130.1">
    <property type="nucleotide sequence ID" value="NZ_CP119676.1"/>
</dbReference>
<dbReference type="GO" id="GO:0006950">
    <property type="term" value="P:response to stress"/>
    <property type="evidence" value="ECO:0007669"/>
    <property type="project" value="TreeGrafter"/>
</dbReference>
<dbReference type="EMBL" id="SLZW01000002">
    <property type="protein sequence ID" value="TCS64035.1"/>
    <property type="molecule type" value="Genomic_DNA"/>
</dbReference>
<accession>A0A4R3JEY4</accession>
<evidence type="ECO:0000313" key="5">
    <source>
        <dbReference type="EMBL" id="TCS64035.1"/>
    </source>
</evidence>
<dbReference type="InterPro" id="IPR000835">
    <property type="entry name" value="HTH_MarR-typ"/>
</dbReference>
<keyword evidence="3" id="KW-0804">Transcription</keyword>
<comment type="caution">
    <text evidence="5">The sequence shown here is derived from an EMBL/GenBank/DDBJ whole genome shotgun (WGS) entry which is preliminary data.</text>
</comment>
<keyword evidence="6" id="KW-1185">Reference proteome</keyword>
<dbReference type="Pfam" id="PF13463">
    <property type="entry name" value="HTH_27"/>
    <property type="match status" value="1"/>
</dbReference>
<evidence type="ECO:0000256" key="3">
    <source>
        <dbReference type="ARBA" id="ARBA00023163"/>
    </source>
</evidence>
<dbReference type="Proteomes" id="UP000295304">
    <property type="component" value="Unassembled WGS sequence"/>
</dbReference>
<proteinExistence type="predicted"/>
<dbReference type="PANTHER" id="PTHR33164:SF102">
    <property type="entry name" value="TRANSCRIPTIONAL REGULATORY PROTEIN"/>
    <property type="match status" value="1"/>
</dbReference>
<keyword evidence="1" id="KW-0805">Transcription regulation</keyword>
<dbReference type="SUPFAM" id="SSF46785">
    <property type="entry name" value="Winged helix' DNA-binding domain"/>
    <property type="match status" value="1"/>
</dbReference>
<protein>
    <submittedName>
        <fullName evidence="5">DNA-binding MarR family transcriptional regulator</fullName>
    </submittedName>
</protein>
<dbReference type="PROSITE" id="PS01117">
    <property type="entry name" value="HTH_MARR_1"/>
    <property type="match status" value="1"/>
</dbReference>
<dbReference type="InterPro" id="IPR039422">
    <property type="entry name" value="MarR/SlyA-like"/>
</dbReference>
<keyword evidence="2 5" id="KW-0238">DNA-binding</keyword>
<evidence type="ECO:0000259" key="4">
    <source>
        <dbReference type="PROSITE" id="PS50995"/>
    </source>
</evidence>
<dbReference type="GO" id="GO:0003677">
    <property type="term" value="F:DNA binding"/>
    <property type="evidence" value="ECO:0007669"/>
    <property type="project" value="UniProtKB-KW"/>
</dbReference>
<gene>
    <name evidence="5" type="ORF">EDD55_10272</name>
</gene>
<name>A0A4R3JEY4_9PROT</name>
<dbReference type="PANTHER" id="PTHR33164">
    <property type="entry name" value="TRANSCRIPTIONAL REGULATOR, MARR FAMILY"/>
    <property type="match status" value="1"/>
</dbReference>
<dbReference type="GO" id="GO:0003700">
    <property type="term" value="F:DNA-binding transcription factor activity"/>
    <property type="evidence" value="ECO:0007669"/>
    <property type="project" value="InterPro"/>
</dbReference>